<dbReference type="AlphaFoldDB" id="A0A0F9W4I7"/>
<organism evidence="1">
    <name type="scientific">marine sediment metagenome</name>
    <dbReference type="NCBI Taxonomy" id="412755"/>
    <lineage>
        <taxon>unclassified sequences</taxon>
        <taxon>metagenomes</taxon>
        <taxon>ecological metagenomes</taxon>
    </lineage>
</organism>
<dbReference type="EMBL" id="LAZR01000352">
    <property type="protein sequence ID" value="KKN72953.1"/>
    <property type="molecule type" value="Genomic_DNA"/>
</dbReference>
<sequence length="99" mass="11157">MTDKSNISDIQIVNDVLSAKKVKYEGKDTLNSTISLGRGDLNSKKRRFKVTNLSGKKLLIDKCAWYSSSNQITIKKGTLWEDIPQGVKSKISFSEKDFK</sequence>
<reference evidence="1" key="1">
    <citation type="journal article" date="2015" name="Nature">
        <title>Complex archaea that bridge the gap between prokaryotes and eukaryotes.</title>
        <authorList>
            <person name="Spang A."/>
            <person name="Saw J.H."/>
            <person name="Jorgensen S.L."/>
            <person name="Zaremba-Niedzwiedzka K."/>
            <person name="Martijn J."/>
            <person name="Lind A.E."/>
            <person name="van Eijk R."/>
            <person name="Schleper C."/>
            <person name="Guy L."/>
            <person name="Ettema T.J."/>
        </authorList>
    </citation>
    <scope>NUCLEOTIDE SEQUENCE</scope>
</reference>
<accession>A0A0F9W4I7</accession>
<protein>
    <submittedName>
        <fullName evidence="1">Uncharacterized protein</fullName>
    </submittedName>
</protein>
<comment type="caution">
    <text evidence="1">The sequence shown here is derived from an EMBL/GenBank/DDBJ whole genome shotgun (WGS) entry which is preliminary data.</text>
</comment>
<evidence type="ECO:0000313" key="1">
    <source>
        <dbReference type="EMBL" id="KKN72953.1"/>
    </source>
</evidence>
<gene>
    <name evidence="1" type="ORF">LCGC14_0405070</name>
</gene>
<name>A0A0F9W4I7_9ZZZZ</name>
<proteinExistence type="predicted"/>